<protein>
    <submittedName>
        <fullName evidence="2">Uncharacterized protein</fullName>
    </submittedName>
</protein>
<proteinExistence type="predicted"/>
<evidence type="ECO:0000313" key="2">
    <source>
        <dbReference type="WBParaSite" id="ES5_v2.g30067.t1"/>
    </source>
</evidence>
<sequence length="35" mass="3888">MKQTTLIGVYLFAFLANQCFCSEDKAINQVSSDAM</sequence>
<evidence type="ECO:0000313" key="1">
    <source>
        <dbReference type="Proteomes" id="UP000887579"/>
    </source>
</evidence>
<reference evidence="2" key="1">
    <citation type="submission" date="2022-11" db="UniProtKB">
        <authorList>
            <consortium name="WormBaseParasite"/>
        </authorList>
    </citation>
    <scope>IDENTIFICATION</scope>
</reference>
<accession>A0AC34GK27</accession>
<dbReference type="WBParaSite" id="ES5_v2.g30067.t1">
    <property type="protein sequence ID" value="ES5_v2.g30067.t1"/>
    <property type="gene ID" value="ES5_v2.g30067"/>
</dbReference>
<dbReference type="Proteomes" id="UP000887579">
    <property type="component" value="Unplaced"/>
</dbReference>
<organism evidence="1 2">
    <name type="scientific">Panagrolaimus sp. ES5</name>
    <dbReference type="NCBI Taxonomy" id="591445"/>
    <lineage>
        <taxon>Eukaryota</taxon>
        <taxon>Metazoa</taxon>
        <taxon>Ecdysozoa</taxon>
        <taxon>Nematoda</taxon>
        <taxon>Chromadorea</taxon>
        <taxon>Rhabditida</taxon>
        <taxon>Tylenchina</taxon>
        <taxon>Panagrolaimomorpha</taxon>
        <taxon>Panagrolaimoidea</taxon>
        <taxon>Panagrolaimidae</taxon>
        <taxon>Panagrolaimus</taxon>
    </lineage>
</organism>
<name>A0AC34GK27_9BILA</name>